<dbReference type="EMBL" id="MU971379">
    <property type="protein sequence ID" value="KAK9236847.1"/>
    <property type="molecule type" value="Genomic_DNA"/>
</dbReference>
<evidence type="ECO:0000313" key="2">
    <source>
        <dbReference type="Proteomes" id="UP001433508"/>
    </source>
</evidence>
<proteinExistence type="predicted"/>
<accession>A0ACC3SYW7</accession>
<organism evidence="1 2">
    <name type="scientific">Lipomyces kononenkoae</name>
    <name type="common">Yeast</name>
    <dbReference type="NCBI Taxonomy" id="34357"/>
    <lineage>
        <taxon>Eukaryota</taxon>
        <taxon>Fungi</taxon>
        <taxon>Dikarya</taxon>
        <taxon>Ascomycota</taxon>
        <taxon>Saccharomycotina</taxon>
        <taxon>Lipomycetes</taxon>
        <taxon>Lipomycetales</taxon>
        <taxon>Lipomycetaceae</taxon>
        <taxon>Lipomyces</taxon>
    </lineage>
</organism>
<protein>
    <submittedName>
        <fullName evidence="1">Uncharacterized protein</fullName>
    </submittedName>
</protein>
<sequence>MAANYAATYGFERSGPGPTAVLQGQPFPATMQYEAGQPSTQLSSQPVQMQMQMQLSNQQQQQQQQQQRQQRQQWQQWQQLQEQQLQQSFIQQNQRYLAQQAPDPLPAAFLADHPSAAQSMFSTTPPFNSNDYNTYHDATNSNNTLHLDLLANDLASSVSAALTADVVLCPPSPNHHPPDLSKVQRISEQYMRTGDAPYIASAALFPAGWEGLEAWRQPVSSQLSHLSSMQQSYHMPASQSHNQDFGPPNNRQLTSLSSPPAFNTGVQVHQGTNDAIVHNIYRRPQQPQNIQLARPQRQAPQVEPHFQQQSQISMLAQQLQQQRSLPERRLWQQPSPPQQLQQQRPENSFEYSKIRWSDVQASILNAPPAGTSPLQATGFVSDAGDRLTNQLTPVSTAESPVIVSTWRGSPVSDAQKVGLAISASHSPITPGRASHPHHRAASVSAHTSVPLAQNMISPAFRGDGIDAQVVTTTSGPTSKALQASYNIHQPSVAVSGQLNTLSQSTDEPSAGSTPRGHLQSRNDLKPSAIAKVAEKQQFAKEKAPTKRKDVQTSVLGGPPKKTKEEIQAQKAAAKEEKARARAEKQKLQREQAEQKKREQAMKRAREEQVMKEIREKLALEDQEKERASAVADQARAKESESDNGRKIESNGGGNQHQNIAIFSSATPPEVSLYPDTQAEVLYAQRELLKEALCRQAPQQTVVNTPQFKPRANPGNARNEVTSFVATEQTQTPPSASPFVYHVRPPASTSHASNSTIASATVADTALNLSSRNDPLFISSKTDTTTLEDNDENTTGQRTPAQMPLKTLESTANSSKKLRKPAVAPQSRNMQDESNSRVKSLSPGQQLPHLSQSGLQQLPSKSPSRTFPHASQHTAQPSSVSQFSSPPEATSTPVNQRTSHVLPNPIIFAGPTDVPLQQQFSQQSTPTVELHDQGQTKRTFMSMDDVDSVNERKEDNDLMGLDLEYIFGAGENADSTFHDAQRPLTIGSSSYGIGNGMIVDEDKVLGNVLGKVEEWSRSLKWDIDEEAMRLAGPSSISGGESQS</sequence>
<gene>
    <name evidence="1" type="ORF">V1525DRAFT_405842</name>
</gene>
<keyword evidence="2" id="KW-1185">Reference proteome</keyword>
<evidence type="ECO:0000313" key="1">
    <source>
        <dbReference type="EMBL" id="KAK9236847.1"/>
    </source>
</evidence>
<name>A0ACC3SYW7_LIPKO</name>
<dbReference type="Proteomes" id="UP001433508">
    <property type="component" value="Unassembled WGS sequence"/>
</dbReference>
<reference evidence="2" key="1">
    <citation type="journal article" date="2024" name="Front. Bioeng. Biotechnol.">
        <title>Genome-scale model development and genomic sequencing of the oleaginous clade Lipomyces.</title>
        <authorList>
            <person name="Czajka J.J."/>
            <person name="Han Y."/>
            <person name="Kim J."/>
            <person name="Mondo S.J."/>
            <person name="Hofstad B.A."/>
            <person name="Robles A."/>
            <person name="Haridas S."/>
            <person name="Riley R."/>
            <person name="LaButti K."/>
            <person name="Pangilinan J."/>
            <person name="Andreopoulos W."/>
            <person name="Lipzen A."/>
            <person name="Yan J."/>
            <person name="Wang M."/>
            <person name="Ng V."/>
            <person name="Grigoriev I.V."/>
            <person name="Spatafora J.W."/>
            <person name="Magnuson J.K."/>
            <person name="Baker S.E."/>
            <person name="Pomraning K.R."/>
        </authorList>
    </citation>
    <scope>NUCLEOTIDE SEQUENCE [LARGE SCALE GENOMIC DNA]</scope>
    <source>
        <strain evidence="2">CBS 7786</strain>
    </source>
</reference>
<comment type="caution">
    <text evidence="1">The sequence shown here is derived from an EMBL/GenBank/DDBJ whole genome shotgun (WGS) entry which is preliminary data.</text>
</comment>